<comment type="catalytic activity">
    <reaction evidence="1 7">
        <text>5-hydroxyisourate + H2O = 5-hydroxy-2-oxo-4-ureido-2,5-dihydro-1H-imidazole-5-carboxylate + H(+)</text>
        <dbReference type="Rhea" id="RHEA:23736"/>
        <dbReference type="ChEBI" id="CHEBI:15377"/>
        <dbReference type="ChEBI" id="CHEBI:15378"/>
        <dbReference type="ChEBI" id="CHEBI:18072"/>
        <dbReference type="ChEBI" id="CHEBI:58639"/>
        <dbReference type="EC" id="3.5.2.17"/>
    </reaction>
</comment>
<dbReference type="Gene3D" id="2.60.40.180">
    <property type="entry name" value="Transthyretin/hydroxyisourate hydrolase domain"/>
    <property type="match status" value="1"/>
</dbReference>
<keyword evidence="5 7" id="KW-0659">Purine metabolism</keyword>
<dbReference type="InterPro" id="IPR023416">
    <property type="entry name" value="Transthyretin/HIU_hydrolase_d"/>
</dbReference>
<dbReference type="InterPro" id="IPR036817">
    <property type="entry name" value="Transthyretin/HIU_hydrolase_sf"/>
</dbReference>
<organism evidence="9 10">
    <name type="scientific">Microbispora maris</name>
    <dbReference type="NCBI Taxonomy" id="3144104"/>
    <lineage>
        <taxon>Bacteria</taxon>
        <taxon>Bacillati</taxon>
        <taxon>Actinomycetota</taxon>
        <taxon>Actinomycetes</taxon>
        <taxon>Streptosporangiales</taxon>
        <taxon>Streptosporangiaceae</taxon>
        <taxon>Microbispora</taxon>
    </lineage>
</organism>
<dbReference type="PROSITE" id="PS00768">
    <property type="entry name" value="TRANSTHYRETIN_1"/>
    <property type="match status" value="1"/>
</dbReference>
<dbReference type="NCBIfam" id="TIGR02962">
    <property type="entry name" value="hdxy_isourate"/>
    <property type="match status" value="1"/>
</dbReference>
<dbReference type="PANTHER" id="PTHR10395:SF7">
    <property type="entry name" value="5-HYDROXYISOURATE HYDROLASE"/>
    <property type="match status" value="1"/>
</dbReference>
<dbReference type="SUPFAM" id="SSF49472">
    <property type="entry name" value="Transthyretin (synonym: prealbumin)"/>
    <property type="match status" value="1"/>
</dbReference>
<dbReference type="Pfam" id="PF00576">
    <property type="entry name" value="Transthyretin"/>
    <property type="match status" value="1"/>
</dbReference>
<protein>
    <recommendedName>
        <fullName evidence="7">5-hydroxyisourate hydrolase</fullName>
        <shortName evidence="7">HIU hydrolase</shortName>
        <shortName evidence="7">HIUHase</shortName>
        <ecNumber evidence="7">3.5.2.17</ecNumber>
    </recommendedName>
</protein>
<name>A0ABV0AQP3_9ACTN</name>
<evidence type="ECO:0000313" key="10">
    <source>
        <dbReference type="Proteomes" id="UP001447516"/>
    </source>
</evidence>
<dbReference type="InterPro" id="IPR014306">
    <property type="entry name" value="Hydroxyisourate_hydrolase"/>
</dbReference>
<dbReference type="GO" id="GO:0033971">
    <property type="term" value="F:hydroxyisourate hydrolase activity"/>
    <property type="evidence" value="ECO:0007669"/>
    <property type="project" value="UniProtKB-EC"/>
</dbReference>
<comment type="similarity">
    <text evidence="3 7">Belongs to the transthyretin family. 5-hydroxyisourate hydrolase subfamily.</text>
</comment>
<sequence length="112" mass="12842">MNVALHVLDGTYGRPAAGVRVRLERIENGLWLTEVKAETDHEGRIAEWRAHRFERGLHRIVFETDPYFVGLGLTAAYPEISAMFRMHDDADTYQVRVLLSPFSYSVYFGSHS</sequence>
<dbReference type="PRINTS" id="PR00189">
    <property type="entry name" value="TRNSTHYRETIN"/>
</dbReference>
<comment type="function">
    <text evidence="2">Catalyzes the hydrolysis of 5-hydroxyisourate (HIU) to 2-oxo-4-hydroxy-4-carboxy-5-ureidoimidazoline (OHCU).</text>
</comment>
<feature type="domain" description="Transthyretin/hydroxyisourate hydrolase" evidence="8">
    <location>
        <begin position="4"/>
        <end position="109"/>
    </location>
</feature>
<dbReference type="RefSeq" id="WP_346227557.1">
    <property type="nucleotide sequence ID" value="NZ_JBDJAW010000017.1"/>
</dbReference>
<evidence type="ECO:0000256" key="4">
    <source>
        <dbReference type="ARBA" id="ARBA00011881"/>
    </source>
</evidence>
<dbReference type="InterPro" id="IPR000895">
    <property type="entry name" value="Transthyretin/HIU_hydrolase"/>
</dbReference>
<evidence type="ECO:0000256" key="3">
    <source>
        <dbReference type="ARBA" id="ARBA00009850"/>
    </source>
</evidence>
<dbReference type="EC" id="3.5.2.17" evidence="7"/>
<keyword evidence="10" id="KW-1185">Reference proteome</keyword>
<keyword evidence="6 7" id="KW-0378">Hydrolase</keyword>
<evidence type="ECO:0000313" key="9">
    <source>
        <dbReference type="EMBL" id="MEN3537594.1"/>
    </source>
</evidence>
<gene>
    <name evidence="9" type="primary">uraH</name>
    <name evidence="9" type="ORF">AAH991_20955</name>
</gene>
<evidence type="ECO:0000256" key="5">
    <source>
        <dbReference type="ARBA" id="ARBA00022631"/>
    </source>
</evidence>
<evidence type="ECO:0000256" key="1">
    <source>
        <dbReference type="ARBA" id="ARBA00001043"/>
    </source>
</evidence>
<dbReference type="EMBL" id="JBDJAW010000017">
    <property type="protein sequence ID" value="MEN3537594.1"/>
    <property type="molecule type" value="Genomic_DNA"/>
</dbReference>
<dbReference type="Proteomes" id="UP001447516">
    <property type="component" value="Unassembled WGS sequence"/>
</dbReference>
<evidence type="ECO:0000256" key="2">
    <source>
        <dbReference type="ARBA" id="ARBA00002704"/>
    </source>
</evidence>
<proteinExistence type="inferred from homology"/>
<evidence type="ECO:0000256" key="6">
    <source>
        <dbReference type="ARBA" id="ARBA00022801"/>
    </source>
</evidence>
<accession>A0ABV0AQP3</accession>
<evidence type="ECO:0000259" key="8">
    <source>
        <dbReference type="Pfam" id="PF00576"/>
    </source>
</evidence>
<reference evidence="9 10" key="1">
    <citation type="submission" date="2024-05" db="EMBL/GenBank/DDBJ databases">
        <title>Microbispora sp.ZYX-F-249.</title>
        <authorList>
            <person name="Xie H."/>
        </authorList>
    </citation>
    <scope>NUCLEOTIDE SEQUENCE [LARGE SCALE GENOMIC DNA]</scope>
    <source>
        <strain evidence="9 10">ZYX-F-249</strain>
    </source>
</reference>
<evidence type="ECO:0000256" key="7">
    <source>
        <dbReference type="RuleBase" id="RU361270"/>
    </source>
</evidence>
<comment type="subunit">
    <text evidence="4 7">Homotetramer.</text>
</comment>
<dbReference type="InterPro" id="IPR023418">
    <property type="entry name" value="Thyroxine_BS"/>
</dbReference>
<dbReference type="PANTHER" id="PTHR10395">
    <property type="entry name" value="URICASE AND TRANSTHYRETIN-RELATED"/>
    <property type="match status" value="1"/>
</dbReference>
<comment type="caution">
    <text evidence="9">The sequence shown here is derived from an EMBL/GenBank/DDBJ whole genome shotgun (WGS) entry which is preliminary data.</text>
</comment>